<comment type="caution">
    <text evidence="2">The sequence shown here is derived from an EMBL/GenBank/DDBJ whole genome shotgun (WGS) entry which is preliminary data.</text>
</comment>
<sequence length="334" mass="38830">MSYDSRKEKGSSVYFYPYSHNNDFININQKEIESLGFNITPIRQLFSFGAWRARKNSVLILNWVEDQMYRSGISLFHALTLFVWFFIIALLGKVMTNNIIWVRHNYVPHNAKGNLYLHALMCKILNMLSTRQICLETYYGQQTIPHPLYLSDEQIQFKLAEIEFDVHTRPRFAFVGAIKSYKGIHKALASWPKCQPMLIAGACDDIAYAQRLEAIIEERGLEVECRYGYLSDHALEGILKSYDFIVLAHEDNRMISSGTFYHAITFGCNLLCLPSKFTLTKAAEHDFVHVLTPSEFTPDNIERLPLISRKQVMQEALRHYSREKIRNVWRTILS</sequence>
<dbReference type="eggNOG" id="COG0438">
    <property type="taxonomic scope" value="Bacteria"/>
</dbReference>
<dbReference type="EMBL" id="BAEP01000018">
    <property type="protein sequence ID" value="GAC23195.1"/>
    <property type="molecule type" value="Genomic_DNA"/>
</dbReference>
<name>K6ZII3_9ALTE</name>
<dbReference type="RefSeq" id="WP_006991346.1">
    <property type="nucleotide sequence ID" value="NZ_BAEP01000018.1"/>
</dbReference>
<feature type="transmembrane region" description="Helical" evidence="1">
    <location>
        <begin position="75"/>
        <end position="95"/>
    </location>
</feature>
<evidence type="ECO:0008006" key="4">
    <source>
        <dbReference type="Google" id="ProtNLM"/>
    </source>
</evidence>
<accession>K6ZII3</accession>
<proteinExistence type="predicted"/>
<reference evidence="2 3" key="1">
    <citation type="journal article" date="2017" name="Antonie Van Leeuwenhoek">
        <title>Rhizobium rhizosphaerae sp. nov., a novel species isolated from rice rhizosphere.</title>
        <authorList>
            <person name="Zhao J.J."/>
            <person name="Zhang J."/>
            <person name="Zhang R.J."/>
            <person name="Zhang C.W."/>
            <person name="Yin H.Q."/>
            <person name="Zhang X.X."/>
        </authorList>
    </citation>
    <scope>NUCLEOTIDE SEQUENCE [LARGE SCALE GENOMIC DNA]</scope>
    <source>
        <strain evidence="2 3">KMM 241</strain>
    </source>
</reference>
<dbReference type="AlphaFoldDB" id="K6ZII3"/>
<keyword evidence="1" id="KW-0472">Membrane</keyword>
<dbReference type="SUPFAM" id="SSF53756">
    <property type="entry name" value="UDP-Glycosyltransferase/glycogen phosphorylase"/>
    <property type="match status" value="1"/>
</dbReference>
<evidence type="ECO:0000313" key="3">
    <source>
        <dbReference type="Proteomes" id="UP000006263"/>
    </source>
</evidence>
<evidence type="ECO:0000256" key="1">
    <source>
        <dbReference type="SAM" id="Phobius"/>
    </source>
</evidence>
<keyword evidence="1" id="KW-0812">Transmembrane</keyword>
<dbReference type="Proteomes" id="UP000006263">
    <property type="component" value="Unassembled WGS sequence"/>
</dbReference>
<gene>
    <name evidence="2" type="ORF">GMES_0895</name>
</gene>
<organism evidence="2 3">
    <name type="scientific">Paraglaciecola mesophila KMM 241</name>
    <dbReference type="NCBI Taxonomy" id="1128912"/>
    <lineage>
        <taxon>Bacteria</taxon>
        <taxon>Pseudomonadati</taxon>
        <taxon>Pseudomonadota</taxon>
        <taxon>Gammaproteobacteria</taxon>
        <taxon>Alteromonadales</taxon>
        <taxon>Alteromonadaceae</taxon>
        <taxon>Paraglaciecola</taxon>
    </lineage>
</organism>
<dbReference type="Gene3D" id="3.40.50.2000">
    <property type="entry name" value="Glycogen Phosphorylase B"/>
    <property type="match status" value="1"/>
</dbReference>
<protein>
    <recommendedName>
        <fullName evidence="4">Glycosyl transferase family 1 domain-containing protein</fullName>
    </recommendedName>
</protein>
<evidence type="ECO:0000313" key="2">
    <source>
        <dbReference type="EMBL" id="GAC23195.1"/>
    </source>
</evidence>
<dbReference type="OrthoDB" id="6823186at2"/>
<keyword evidence="1" id="KW-1133">Transmembrane helix</keyword>